<dbReference type="EMBL" id="ML119051">
    <property type="protein sequence ID" value="ROT41926.1"/>
    <property type="molecule type" value="Genomic_DNA"/>
</dbReference>
<sequence length="86" mass="8838">MPELMGAVVGPVPLVSSQLLPSCWNLGEQDSEDSHCSRERVQARKPRGCFSECTGRLKGGGGVCAGGPVLSPVVGLAAISDRGCGR</sequence>
<name>A0A3N2Q5E9_SODAK</name>
<organism evidence="1 2">
    <name type="scientific">Sodiomyces alkalinus (strain CBS 110278 / VKM F-3762 / F11)</name>
    <name type="common">Alkaliphilic filamentous fungus</name>
    <dbReference type="NCBI Taxonomy" id="1314773"/>
    <lineage>
        <taxon>Eukaryota</taxon>
        <taxon>Fungi</taxon>
        <taxon>Dikarya</taxon>
        <taxon>Ascomycota</taxon>
        <taxon>Pezizomycotina</taxon>
        <taxon>Sordariomycetes</taxon>
        <taxon>Hypocreomycetidae</taxon>
        <taxon>Glomerellales</taxon>
        <taxon>Plectosphaerellaceae</taxon>
        <taxon>Sodiomyces</taxon>
    </lineage>
</organism>
<dbReference type="RefSeq" id="XP_028469732.1">
    <property type="nucleotide sequence ID" value="XM_028614656.1"/>
</dbReference>
<evidence type="ECO:0000313" key="2">
    <source>
        <dbReference type="Proteomes" id="UP000272025"/>
    </source>
</evidence>
<keyword evidence="2" id="KW-1185">Reference proteome</keyword>
<reference evidence="1 2" key="1">
    <citation type="journal article" date="2018" name="Mol. Ecol.">
        <title>The obligate alkalophilic soda-lake fungus Sodiomyces alkalinus has shifted to a protein diet.</title>
        <authorList>
            <person name="Grum-Grzhimaylo A.A."/>
            <person name="Falkoski D.L."/>
            <person name="van den Heuvel J."/>
            <person name="Valero-Jimenez C.A."/>
            <person name="Min B."/>
            <person name="Choi I.G."/>
            <person name="Lipzen A."/>
            <person name="Daum C.G."/>
            <person name="Aanen D.K."/>
            <person name="Tsang A."/>
            <person name="Henrissat B."/>
            <person name="Bilanenko E.N."/>
            <person name="de Vries R.P."/>
            <person name="van Kan J.A.L."/>
            <person name="Grigoriev I.V."/>
            <person name="Debets A.J.M."/>
        </authorList>
    </citation>
    <scope>NUCLEOTIDE SEQUENCE [LARGE SCALE GENOMIC DNA]</scope>
    <source>
        <strain evidence="1 2">F11</strain>
    </source>
</reference>
<accession>A0A3N2Q5E9</accession>
<dbReference type="AlphaFoldDB" id="A0A3N2Q5E9"/>
<protein>
    <submittedName>
        <fullName evidence="1">Uncharacterized protein</fullName>
    </submittedName>
</protein>
<dbReference type="GeneID" id="39583134"/>
<dbReference type="Proteomes" id="UP000272025">
    <property type="component" value="Unassembled WGS sequence"/>
</dbReference>
<evidence type="ECO:0000313" key="1">
    <source>
        <dbReference type="EMBL" id="ROT41926.1"/>
    </source>
</evidence>
<gene>
    <name evidence="1" type="ORF">SODALDRAFT_3698</name>
</gene>
<proteinExistence type="predicted"/>